<dbReference type="EMBL" id="BLXT01004580">
    <property type="protein sequence ID" value="GFO14739.1"/>
    <property type="molecule type" value="Genomic_DNA"/>
</dbReference>
<gene>
    <name evidence="4" type="ORF">PoB_004124400</name>
</gene>
<keyword evidence="4" id="KW-0808">Transferase</keyword>
<keyword evidence="1" id="KW-0067">ATP-binding</keyword>
<reference evidence="4 5" key="1">
    <citation type="journal article" date="2021" name="Elife">
        <title>Chloroplast acquisition without the gene transfer in kleptoplastic sea slugs, Plakobranchus ocellatus.</title>
        <authorList>
            <person name="Maeda T."/>
            <person name="Takahashi S."/>
            <person name="Yoshida T."/>
            <person name="Shimamura S."/>
            <person name="Takaki Y."/>
            <person name="Nagai Y."/>
            <person name="Toyoda A."/>
            <person name="Suzuki Y."/>
            <person name="Arimoto A."/>
            <person name="Ishii H."/>
            <person name="Satoh N."/>
            <person name="Nishiyama T."/>
            <person name="Hasebe M."/>
            <person name="Maruyama T."/>
            <person name="Minagawa J."/>
            <person name="Obokata J."/>
            <person name="Shigenobu S."/>
        </authorList>
    </citation>
    <scope>NUCLEOTIDE SEQUENCE [LARGE SCALE GENOMIC DNA]</scope>
</reference>
<accession>A0AAV4B7N4</accession>
<evidence type="ECO:0000256" key="1">
    <source>
        <dbReference type="PROSITE-ProRule" id="PRU10141"/>
    </source>
</evidence>
<keyword evidence="5" id="KW-1185">Reference proteome</keyword>
<dbReference type="GO" id="GO:0005634">
    <property type="term" value="C:nucleus"/>
    <property type="evidence" value="ECO:0007669"/>
    <property type="project" value="TreeGrafter"/>
</dbReference>
<evidence type="ECO:0000256" key="2">
    <source>
        <dbReference type="SAM" id="MobiDB-lite"/>
    </source>
</evidence>
<dbReference type="InterPro" id="IPR000719">
    <property type="entry name" value="Prot_kinase_dom"/>
</dbReference>
<dbReference type="Proteomes" id="UP000735302">
    <property type="component" value="Unassembled WGS sequence"/>
</dbReference>
<dbReference type="SUPFAM" id="SSF56112">
    <property type="entry name" value="Protein kinase-like (PK-like)"/>
    <property type="match status" value="1"/>
</dbReference>
<feature type="compositionally biased region" description="Polar residues" evidence="2">
    <location>
        <begin position="161"/>
        <end position="170"/>
    </location>
</feature>
<keyword evidence="4" id="KW-0418">Kinase</keyword>
<sequence>MEKKNKKNTNKKSKAVENEKENIPNFENFENSELYVEDDDKVKREKLKQSSNKGYVNGRKLQDTDHNSRPSVPGVTTSFQNQHNESLAEPLQEVTVYYNETTCMPCDLYSDDLTYNELSSIKKKDDSFSGDTEIASNITLRNQTRKLRSNKKHTVSMDPGWNSNKSTPTFQHCPETDNSLDIDQKYNTRKQIQNTTYLSSPRVILERCDNQYRLQGTPNQRYCRSQDQTILNASSNKPQLLKTNSSSEGCFNTTEKSDECQVNSDSSFPCDASIDLFEEAPKSLCDTMNVTDSQDAERKVMELCDQTEPMSFTDCIPPKMMADCIKIGEGVYGEVFKSFSESMPVALKIIPIEGDALVNDCPQKKFEEILPEIVIAKISCVRGMFPLLLLDQWDQYAERKKSENDRPDFFTDDQLFIVFEFGNGGCALESFKFQSQRELYSVLRQVVYALAVAEEELEFEHRDLHIGNVLVKSCEEENITFILQGNKIEFPTEGVCVTIIDFTISRLKKGL</sequence>
<feature type="compositionally biased region" description="Basic residues" evidence="2">
    <location>
        <begin position="1"/>
        <end position="13"/>
    </location>
</feature>
<dbReference type="Gene3D" id="3.30.200.20">
    <property type="entry name" value="Phosphorylase Kinase, domain 1"/>
    <property type="match status" value="1"/>
</dbReference>
<evidence type="ECO:0000259" key="3">
    <source>
        <dbReference type="PROSITE" id="PS50011"/>
    </source>
</evidence>
<comment type="caution">
    <text evidence="4">The sequence shown here is derived from an EMBL/GenBank/DDBJ whole genome shotgun (WGS) entry which is preliminary data.</text>
</comment>
<dbReference type="Gene3D" id="1.10.510.10">
    <property type="entry name" value="Transferase(Phosphotransferase) domain 1"/>
    <property type="match status" value="1"/>
</dbReference>
<dbReference type="PROSITE" id="PS00107">
    <property type="entry name" value="PROTEIN_KINASE_ATP"/>
    <property type="match status" value="1"/>
</dbReference>
<evidence type="ECO:0000313" key="4">
    <source>
        <dbReference type="EMBL" id="GFO14739.1"/>
    </source>
</evidence>
<name>A0AAV4B7N4_9GAST</name>
<evidence type="ECO:0000313" key="5">
    <source>
        <dbReference type="Proteomes" id="UP000735302"/>
    </source>
</evidence>
<dbReference type="GO" id="GO:0005737">
    <property type="term" value="C:cytoplasm"/>
    <property type="evidence" value="ECO:0007669"/>
    <property type="project" value="TreeGrafter"/>
</dbReference>
<feature type="region of interest" description="Disordered" evidence="2">
    <location>
        <begin position="150"/>
        <end position="170"/>
    </location>
</feature>
<dbReference type="PANTHER" id="PTHR24419">
    <property type="entry name" value="INTERLEUKIN-1 RECEPTOR-ASSOCIATED KINASE"/>
    <property type="match status" value="1"/>
</dbReference>
<dbReference type="InterPro" id="IPR017441">
    <property type="entry name" value="Protein_kinase_ATP_BS"/>
</dbReference>
<feature type="region of interest" description="Disordered" evidence="2">
    <location>
        <begin position="1"/>
        <end position="74"/>
    </location>
</feature>
<dbReference type="PANTHER" id="PTHR24419:SF18">
    <property type="entry name" value="SERINE_THREONINE-PROTEIN KINASE HASPIN"/>
    <property type="match status" value="1"/>
</dbReference>
<proteinExistence type="predicted"/>
<protein>
    <submittedName>
        <fullName evidence="4">Serine/threonine-protein kinase haspin-like</fullName>
    </submittedName>
</protein>
<keyword evidence="1" id="KW-0547">Nucleotide-binding</keyword>
<dbReference type="Pfam" id="PF12330">
    <property type="entry name" value="Haspin_kinase"/>
    <property type="match status" value="1"/>
</dbReference>
<dbReference type="AlphaFoldDB" id="A0AAV4B7N4"/>
<dbReference type="GO" id="GO:0000278">
    <property type="term" value="P:mitotic cell cycle"/>
    <property type="evidence" value="ECO:0007669"/>
    <property type="project" value="TreeGrafter"/>
</dbReference>
<dbReference type="GO" id="GO:0072354">
    <property type="term" value="F:histone H3T3 kinase activity"/>
    <property type="evidence" value="ECO:0007669"/>
    <property type="project" value="TreeGrafter"/>
</dbReference>
<organism evidence="4 5">
    <name type="scientific">Plakobranchus ocellatus</name>
    <dbReference type="NCBI Taxonomy" id="259542"/>
    <lineage>
        <taxon>Eukaryota</taxon>
        <taxon>Metazoa</taxon>
        <taxon>Spiralia</taxon>
        <taxon>Lophotrochozoa</taxon>
        <taxon>Mollusca</taxon>
        <taxon>Gastropoda</taxon>
        <taxon>Heterobranchia</taxon>
        <taxon>Euthyneura</taxon>
        <taxon>Panpulmonata</taxon>
        <taxon>Sacoglossa</taxon>
        <taxon>Placobranchoidea</taxon>
        <taxon>Plakobranchidae</taxon>
        <taxon>Plakobranchus</taxon>
    </lineage>
</organism>
<dbReference type="PROSITE" id="PS50011">
    <property type="entry name" value="PROTEIN_KINASE_DOM"/>
    <property type="match status" value="1"/>
</dbReference>
<feature type="domain" description="Protein kinase" evidence="3">
    <location>
        <begin position="321"/>
        <end position="511"/>
    </location>
</feature>
<dbReference type="GO" id="GO:0035556">
    <property type="term" value="P:intracellular signal transduction"/>
    <property type="evidence" value="ECO:0007669"/>
    <property type="project" value="TreeGrafter"/>
</dbReference>
<feature type="binding site" evidence="1">
    <location>
        <position position="348"/>
    </location>
    <ligand>
        <name>ATP</name>
        <dbReference type="ChEBI" id="CHEBI:30616"/>
    </ligand>
</feature>
<dbReference type="GO" id="GO:0005524">
    <property type="term" value="F:ATP binding"/>
    <property type="evidence" value="ECO:0007669"/>
    <property type="project" value="UniProtKB-UniRule"/>
</dbReference>
<dbReference type="InterPro" id="IPR011009">
    <property type="entry name" value="Kinase-like_dom_sf"/>
</dbReference>